<evidence type="ECO:0000256" key="1">
    <source>
        <dbReference type="SAM" id="MobiDB-lite"/>
    </source>
</evidence>
<accession>A0ABQ9NJB2</accession>
<proteinExistence type="predicted"/>
<reference evidence="2" key="1">
    <citation type="submission" date="2022-10" db="EMBL/GenBank/DDBJ databases">
        <title>Culturing micro-colonial fungi from biological soil crusts in the Mojave desert and describing Neophaeococcomyces mojavensis, and introducing the new genera and species Taxawa tesnikishii.</title>
        <authorList>
            <person name="Kurbessoian T."/>
            <person name="Stajich J.E."/>
        </authorList>
    </citation>
    <scope>NUCLEOTIDE SEQUENCE</scope>
    <source>
        <strain evidence="2">TK_1</strain>
    </source>
</reference>
<feature type="compositionally biased region" description="Basic and acidic residues" evidence="1">
    <location>
        <begin position="28"/>
        <end position="45"/>
    </location>
</feature>
<dbReference type="EMBL" id="JAPDRL010000111">
    <property type="protein sequence ID" value="KAJ9656975.1"/>
    <property type="molecule type" value="Genomic_DNA"/>
</dbReference>
<sequence>MSSPQAKAPKGPVAAKLQAAGRKFKALIKREKAPTSTAEDLRQNSEESLSDGSEKSSSDAEDLKTDFPAPPDAKFPFEAPVDCNGRRLSRFQEAIANA</sequence>
<comment type="caution">
    <text evidence="2">The sequence shown here is derived from an EMBL/GenBank/DDBJ whole genome shotgun (WGS) entry which is preliminary data.</text>
</comment>
<evidence type="ECO:0000313" key="3">
    <source>
        <dbReference type="Proteomes" id="UP001172684"/>
    </source>
</evidence>
<keyword evidence="3" id="KW-1185">Reference proteome</keyword>
<protein>
    <submittedName>
        <fullName evidence="2">Uncharacterized protein</fullName>
    </submittedName>
</protein>
<feature type="region of interest" description="Disordered" evidence="1">
    <location>
        <begin position="27"/>
        <end position="81"/>
    </location>
</feature>
<dbReference type="Proteomes" id="UP001172684">
    <property type="component" value="Unassembled WGS sequence"/>
</dbReference>
<name>A0ABQ9NJB2_9PEZI</name>
<evidence type="ECO:0000313" key="2">
    <source>
        <dbReference type="EMBL" id="KAJ9656975.1"/>
    </source>
</evidence>
<gene>
    <name evidence="2" type="ORF">H2201_008337</name>
</gene>
<organism evidence="2 3">
    <name type="scientific">Coniosporium apollinis</name>
    <dbReference type="NCBI Taxonomy" id="61459"/>
    <lineage>
        <taxon>Eukaryota</taxon>
        <taxon>Fungi</taxon>
        <taxon>Dikarya</taxon>
        <taxon>Ascomycota</taxon>
        <taxon>Pezizomycotina</taxon>
        <taxon>Dothideomycetes</taxon>
        <taxon>Dothideomycetes incertae sedis</taxon>
        <taxon>Coniosporium</taxon>
    </lineage>
</organism>
<feature type="compositionally biased region" description="Basic and acidic residues" evidence="1">
    <location>
        <begin position="52"/>
        <end position="65"/>
    </location>
</feature>